<accession>A0A934NTC4</accession>
<keyword evidence="1" id="KW-0732">Signal</keyword>
<dbReference type="EMBL" id="JAEMNV010000006">
    <property type="protein sequence ID" value="MBJ8341139.1"/>
    <property type="molecule type" value="Genomic_DNA"/>
</dbReference>
<comment type="caution">
    <text evidence="2">The sequence shown here is derived from an EMBL/GenBank/DDBJ whole genome shotgun (WGS) entry which is preliminary data.</text>
</comment>
<feature type="signal peptide" evidence="1">
    <location>
        <begin position="1"/>
        <end position="29"/>
    </location>
</feature>
<evidence type="ECO:0000256" key="1">
    <source>
        <dbReference type="SAM" id="SignalP"/>
    </source>
</evidence>
<dbReference type="Proteomes" id="UP000655868">
    <property type="component" value="Unassembled WGS sequence"/>
</dbReference>
<proteinExistence type="predicted"/>
<gene>
    <name evidence="2" type="ORF">JGU71_19820</name>
</gene>
<organism evidence="2 3">
    <name type="scientific">Antrihabitans stalagmiti</name>
    <dbReference type="NCBI Taxonomy" id="2799499"/>
    <lineage>
        <taxon>Bacteria</taxon>
        <taxon>Bacillati</taxon>
        <taxon>Actinomycetota</taxon>
        <taxon>Actinomycetes</taxon>
        <taxon>Mycobacteriales</taxon>
        <taxon>Nocardiaceae</taxon>
        <taxon>Antrihabitans</taxon>
    </lineage>
</organism>
<evidence type="ECO:0000313" key="3">
    <source>
        <dbReference type="Proteomes" id="UP000655868"/>
    </source>
</evidence>
<sequence>MRTIRVGHALTSTLLAAAALILAAGPAGAAPTNGGDPAWVVSNYLDHRLYGTEVADYPYVCAQDREWSPAGIVLPNGAPFAAEQDTVLDIRSYDPASIRVFEARNHEYRVVTVAVAGYERTETRNFILGPIGAGSDNEGYCIGQLD</sequence>
<keyword evidence="3" id="KW-1185">Reference proteome</keyword>
<evidence type="ECO:0000313" key="2">
    <source>
        <dbReference type="EMBL" id="MBJ8341139.1"/>
    </source>
</evidence>
<reference evidence="2" key="1">
    <citation type="submission" date="2020-12" db="EMBL/GenBank/DDBJ databases">
        <title>Antrihabitans popcorni sp. nov. and Antrihabitans auranticaus sp. nov., isolated from a larva cave.</title>
        <authorList>
            <person name="Lee S.D."/>
            <person name="Kim I.S."/>
        </authorList>
    </citation>
    <scope>NUCLEOTIDE SEQUENCE</scope>
    <source>
        <strain evidence="2">YC3-6</strain>
    </source>
</reference>
<dbReference type="RefSeq" id="WP_199706002.1">
    <property type="nucleotide sequence ID" value="NZ_JAEMNV010000006.1"/>
</dbReference>
<evidence type="ECO:0008006" key="4">
    <source>
        <dbReference type="Google" id="ProtNLM"/>
    </source>
</evidence>
<protein>
    <recommendedName>
        <fullName evidence="4">Secreted protein</fullName>
    </recommendedName>
</protein>
<dbReference type="AlphaFoldDB" id="A0A934NTC4"/>
<feature type="chain" id="PRO_5037048883" description="Secreted protein" evidence="1">
    <location>
        <begin position="30"/>
        <end position="146"/>
    </location>
</feature>
<name>A0A934NTC4_9NOCA</name>